<name>A0A0F7LN23_9GAMM</name>
<gene>
    <name evidence="2" type="ORF">VY86_07595</name>
</gene>
<dbReference type="OrthoDB" id="8542820at2"/>
<protein>
    <recommendedName>
        <fullName evidence="1">N-acetyltransferase domain-containing protein</fullName>
    </recommendedName>
</protein>
<dbReference type="InterPro" id="IPR000182">
    <property type="entry name" value="GNAT_dom"/>
</dbReference>
<reference evidence="2 3" key="1">
    <citation type="journal article" date="2015" name="J. Biotechnol.">
        <title>Complete genome sequence of Photorhabdus temperata subsp. thracensis 39-8(T), an entomopathogenic bacterium for the improved commercial bioinsecticide.</title>
        <authorList>
            <person name="Kwak Y."/>
            <person name="Shin J.H."/>
        </authorList>
    </citation>
    <scope>NUCLEOTIDE SEQUENCE [LARGE SCALE GENOMIC DNA]</scope>
    <source>
        <strain evidence="2 3">DSM 15199</strain>
    </source>
</reference>
<dbReference type="Gene3D" id="3.40.630.30">
    <property type="match status" value="1"/>
</dbReference>
<dbReference type="SUPFAM" id="SSF55729">
    <property type="entry name" value="Acyl-CoA N-acyltransferases (Nat)"/>
    <property type="match status" value="1"/>
</dbReference>
<dbReference type="GO" id="GO:0016747">
    <property type="term" value="F:acyltransferase activity, transferring groups other than amino-acyl groups"/>
    <property type="evidence" value="ECO:0007669"/>
    <property type="project" value="InterPro"/>
</dbReference>
<dbReference type="Pfam" id="PF00583">
    <property type="entry name" value="Acetyltransf_1"/>
    <property type="match status" value="1"/>
</dbReference>
<organism evidence="2 3">
    <name type="scientific">Photorhabdus thracensis</name>
    <dbReference type="NCBI Taxonomy" id="230089"/>
    <lineage>
        <taxon>Bacteria</taxon>
        <taxon>Pseudomonadati</taxon>
        <taxon>Pseudomonadota</taxon>
        <taxon>Gammaproteobacteria</taxon>
        <taxon>Enterobacterales</taxon>
        <taxon>Morganellaceae</taxon>
        <taxon>Photorhabdus</taxon>
    </lineage>
</organism>
<evidence type="ECO:0000313" key="3">
    <source>
        <dbReference type="Proteomes" id="UP000034866"/>
    </source>
</evidence>
<dbReference type="AlphaFoldDB" id="A0A0F7LN23"/>
<evidence type="ECO:0000313" key="2">
    <source>
        <dbReference type="EMBL" id="AKH63221.1"/>
    </source>
</evidence>
<keyword evidence="3" id="KW-1185">Reference proteome</keyword>
<dbReference type="CDD" id="cd04301">
    <property type="entry name" value="NAT_SF"/>
    <property type="match status" value="1"/>
</dbReference>
<dbReference type="EMBL" id="CP011104">
    <property type="protein sequence ID" value="AKH63221.1"/>
    <property type="molecule type" value="Genomic_DNA"/>
</dbReference>
<dbReference type="RefSeq" id="WP_046974509.1">
    <property type="nucleotide sequence ID" value="NZ_CAWQPG010000355.1"/>
</dbReference>
<dbReference type="PROSITE" id="PS51186">
    <property type="entry name" value="GNAT"/>
    <property type="match status" value="1"/>
</dbReference>
<dbReference type="KEGG" id="ptt:VY86_07595"/>
<evidence type="ECO:0000259" key="1">
    <source>
        <dbReference type="PROSITE" id="PS51186"/>
    </source>
</evidence>
<accession>A0A0F7LN23</accession>
<sequence>MAVVIGSASELNITIKMICDFYKKHWSRPIILTNEDFYIWQFINNPCNKSIDNCCVAIDYDKVVGIMGLNERDFVLDGAIEKGAELTTWVIAESHRNKGCGPKMIEYLKNKYSVMIGMGISQTALPVYIRNGFKYIKSIPRYVHVISWDNISSLTTIDPLAKKYAKGQLKKVNYNILDFSKDDINNLYKEFSKNYNSFSRTHDDIYWRYNEHPYFKYEYVIIEAENKTKCFVAYRIDRNIDGLIMAHCLDIFGDKQAYSAGISFIADIAKINAADAIDIYATNSSLVSELKCNGWFSTLDDDFFKFPHLFHPIEVREPATTSLILWSSKNINILLDTGKLHITKQDADLDRPTLYKKDV</sequence>
<proteinExistence type="predicted"/>
<dbReference type="Proteomes" id="UP000034866">
    <property type="component" value="Chromosome"/>
</dbReference>
<reference evidence="3" key="2">
    <citation type="submission" date="2015-03" db="EMBL/GenBank/DDBJ databases">
        <title>Genome sequence of Azospirillum thiophilum strain DSM 21654T.</title>
        <authorList>
            <person name="Kwak Y."/>
            <person name="Shin J.-H."/>
        </authorList>
    </citation>
    <scope>NUCLEOTIDE SEQUENCE [LARGE SCALE GENOMIC DNA]</scope>
    <source>
        <strain evidence="3">DSM 15199</strain>
    </source>
</reference>
<dbReference type="PATRIC" id="fig|230089.6.peg.1674"/>
<dbReference type="InterPro" id="IPR016181">
    <property type="entry name" value="Acyl_CoA_acyltransferase"/>
</dbReference>
<feature type="domain" description="N-acetyltransferase" evidence="1">
    <location>
        <begin position="3"/>
        <end position="155"/>
    </location>
</feature>